<evidence type="ECO:0000259" key="1">
    <source>
        <dbReference type="Pfam" id="PF02036"/>
    </source>
</evidence>
<dbReference type="AlphaFoldDB" id="A0A9W6KMR3"/>
<feature type="domain" description="SCP2" evidence="1">
    <location>
        <begin position="21"/>
        <end position="113"/>
    </location>
</feature>
<dbReference type="Gene3D" id="3.30.1050.10">
    <property type="entry name" value="SCP2 sterol-binding domain"/>
    <property type="match status" value="1"/>
</dbReference>
<dbReference type="SUPFAM" id="SSF55718">
    <property type="entry name" value="SCP-like"/>
    <property type="match status" value="1"/>
</dbReference>
<organism evidence="2 3">
    <name type="scientific">Dactylosporangium matsuzakiense</name>
    <dbReference type="NCBI Taxonomy" id="53360"/>
    <lineage>
        <taxon>Bacteria</taxon>
        <taxon>Bacillati</taxon>
        <taxon>Actinomycetota</taxon>
        <taxon>Actinomycetes</taxon>
        <taxon>Micromonosporales</taxon>
        <taxon>Micromonosporaceae</taxon>
        <taxon>Dactylosporangium</taxon>
    </lineage>
</organism>
<gene>
    <name evidence="2" type="ORF">GCM10017581_056680</name>
</gene>
<accession>A0A9W6KMR3</accession>
<evidence type="ECO:0000313" key="3">
    <source>
        <dbReference type="Proteomes" id="UP001143480"/>
    </source>
</evidence>
<proteinExistence type="predicted"/>
<dbReference type="InterPro" id="IPR003033">
    <property type="entry name" value="SCP2_sterol-bd_dom"/>
</dbReference>
<comment type="caution">
    <text evidence="2">The sequence shown here is derived from an EMBL/GenBank/DDBJ whole genome shotgun (WGS) entry which is preliminary data.</text>
</comment>
<reference evidence="2" key="2">
    <citation type="submission" date="2023-01" db="EMBL/GenBank/DDBJ databases">
        <authorList>
            <person name="Sun Q."/>
            <person name="Evtushenko L."/>
        </authorList>
    </citation>
    <scope>NUCLEOTIDE SEQUENCE</scope>
    <source>
        <strain evidence="2">VKM Ac-1321</strain>
    </source>
</reference>
<protein>
    <recommendedName>
        <fullName evidence="1">SCP2 domain-containing protein</fullName>
    </recommendedName>
</protein>
<keyword evidence="3" id="KW-1185">Reference proteome</keyword>
<dbReference type="RefSeq" id="WP_223095777.1">
    <property type="nucleotide sequence ID" value="NZ_BAAAXA010000001.1"/>
</dbReference>
<evidence type="ECO:0000313" key="2">
    <source>
        <dbReference type="EMBL" id="GLL03922.1"/>
    </source>
</evidence>
<sequence length="113" mass="12170">MATVDECRAALLKLADRLGSSAANGAREKLDFDRTLACRITDLDVAFHGRLNNGEITGLTDGDDPRAKIKLTSSSDDLVALVNGQLNVMSAWTSGRIKIDAGVMDLLKLRKLL</sequence>
<dbReference type="Proteomes" id="UP001143480">
    <property type="component" value="Unassembled WGS sequence"/>
</dbReference>
<dbReference type="Pfam" id="PF02036">
    <property type="entry name" value="SCP2"/>
    <property type="match status" value="1"/>
</dbReference>
<reference evidence="2" key="1">
    <citation type="journal article" date="2014" name="Int. J. Syst. Evol. Microbiol.">
        <title>Complete genome sequence of Corynebacterium casei LMG S-19264T (=DSM 44701T), isolated from a smear-ripened cheese.</title>
        <authorList>
            <consortium name="US DOE Joint Genome Institute (JGI-PGF)"/>
            <person name="Walter F."/>
            <person name="Albersmeier A."/>
            <person name="Kalinowski J."/>
            <person name="Ruckert C."/>
        </authorList>
    </citation>
    <scope>NUCLEOTIDE SEQUENCE</scope>
    <source>
        <strain evidence="2">VKM Ac-1321</strain>
    </source>
</reference>
<name>A0A9W6KMR3_9ACTN</name>
<dbReference type="EMBL" id="BSFP01000039">
    <property type="protein sequence ID" value="GLL03922.1"/>
    <property type="molecule type" value="Genomic_DNA"/>
</dbReference>
<dbReference type="InterPro" id="IPR036527">
    <property type="entry name" value="SCP2_sterol-bd_dom_sf"/>
</dbReference>